<dbReference type="Proteomes" id="UP001165065">
    <property type="component" value="Unassembled WGS sequence"/>
</dbReference>
<sequence>MLNPSAASVATKVLSFASRRALDELSEARGLLSTSYQSDIIDGLEIKEFEDPESRAAETTNAMGFKVPKAVTPPLQFGSVQSQAFVQGGPPLFSHALLSCVPCDPSQEAVVLPLGNAPANLSEKELKAVERRERIKAFEKVHKKGRRKGKNDPFWCNVPGCDFNSKYMVEMKEHLRKSHNVGIVWYKCEEPMCDFITKWRSSMRSHTQTVHNQDESDWAKCPIDGCEYKAKRRGNMNRHLQYAHKVNNEWLFCPQPGCQYKAMQPAHIRRHLAGIHDIGVQWFPCTECDYKAKRTEHLKRHIEVHHENDLFTEKIDDYIIKRFRKDNVKLLKIAVELREMHSEEPEMVKYFTKNRILNRWMQLRKKGH</sequence>
<gene>
    <name evidence="10" type="ORF">TrCOL_g4510</name>
</gene>
<dbReference type="GO" id="GO:0006357">
    <property type="term" value="P:regulation of transcription by RNA polymerase II"/>
    <property type="evidence" value="ECO:0007669"/>
    <property type="project" value="TreeGrafter"/>
</dbReference>
<keyword evidence="7" id="KW-0539">Nucleus</keyword>
<dbReference type="PANTHER" id="PTHR46179">
    <property type="entry name" value="ZINC FINGER PROTEIN"/>
    <property type="match status" value="1"/>
</dbReference>
<name>A0A9W7L2C7_9STRA</name>
<evidence type="ECO:0000313" key="10">
    <source>
        <dbReference type="EMBL" id="GMI21081.1"/>
    </source>
</evidence>
<dbReference type="PANTHER" id="PTHR46179:SF13">
    <property type="entry name" value="C2H2-TYPE DOMAIN-CONTAINING PROTEIN"/>
    <property type="match status" value="1"/>
</dbReference>
<evidence type="ECO:0000256" key="2">
    <source>
        <dbReference type="ARBA" id="ARBA00022723"/>
    </source>
</evidence>
<evidence type="ECO:0000256" key="5">
    <source>
        <dbReference type="ARBA" id="ARBA00023015"/>
    </source>
</evidence>
<dbReference type="Gene3D" id="3.30.160.60">
    <property type="entry name" value="Classic Zinc Finger"/>
    <property type="match status" value="2"/>
</dbReference>
<evidence type="ECO:0000259" key="9">
    <source>
        <dbReference type="PROSITE" id="PS50157"/>
    </source>
</evidence>
<keyword evidence="5" id="KW-0805">Transcription regulation</keyword>
<proteinExistence type="predicted"/>
<evidence type="ECO:0000256" key="7">
    <source>
        <dbReference type="ARBA" id="ARBA00023242"/>
    </source>
</evidence>
<evidence type="ECO:0000256" key="1">
    <source>
        <dbReference type="ARBA" id="ARBA00004123"/>
    </source>
</evidence>
<protein>
    <recommendedName>
        <fullName evidence="9">C2H2-type domain-containing protein</fullName>
    </recommendedName>
</protein>
<comment type="subcellular location">
    <subcellularLocation>
        <location evidence="1">Nucleus</location>
    </subcellularLocation>
</comment>
<organism evidence="10 11">
    <name type="scientific">Triparma columacea</name>
    <dbReference type="NCBI Taxonomy" id="722753"/>
    <lineage>
        <taxon>Eukaryota</taxon>
        <taxon>Sar</taxon>
        <taxon>Stramenopiles</taxon>
        <taxon>Ochrophyta</taxon>
        <taxon>Bolidophyceae</taxon>
        <taxon>Parmales</taxon>
        <taxon>Triparmaceae</taxon>
        <taxon>Triparma</taxon>
    </lineage>
</organism>
<dbReference type="GO" id="GO:0005634">
    <property type="term" value="C:nucleus"/>
    <property type="evidence" value="ECO:0007669"/>
    <property type="project" value="UniProtKB-SubCell"/>
</dbReference>
<dbReference type="SMART" id="SM00355">
    <property type="entry name" value="ZnF_C2H2"/>
    <property type="match status" value="5"/>
</dbReference>
<dbReference type="GO" id="GO:0008270">
    <property type="term" value="F:zinc ion binding"/>
    <property type="evidence" value="ECO:0007669"/>
    <property type="project" value="UniProtKB-KW"/>
</dbReference>
<keyword evidence="4" id="KW-0862">Zinc</keyword>
<accession>A0A9W7L2C7</accession>
<dbReference type="EMBL" id="BRYA01000526">
    <property type="protein sequence ID" value="GMI21081.1"/>
    <property type="molecule type" value="Genomic_DNA"/>
</dbReference>
<reference evidence="11" key="1">
    <citation type="journal article" date="2023" name="Commun. Biol.">
        <title>Genome analysis of Parmales, the sister group of diatoms, reveals the evolutionary specialization of diatoms from phago-mixotrophs to photoautotrophs.</title>
        <authorList>
            <person name="Ban H."/>
            <person name="Sato S."/>
            <person name="Yoshikawa S."/>
            <person name="Yamada K."/>
            <person name="Nakamura Y."/>
            <person name="Ichinomiya M."/>
            <person name="Sato N."/>
            <person name="Blanc-Mathieu R."/>
            <person name="Endo H."/>
            <person name="Kuwata A."/>
            <person name="Ogata H."/>
        </authorList>
    </citation>
    <scope>NUCLEOTIDE SEQUENCE [LARGE SCALE GENOMIC DNA]</scope>
</reference>
<evidence type="ECO:0000256" key="6">
    <source>
        <dbReference type="ARBA" id="ARBA00023163"/>
    </source>
</evidence>
<comment type="caution">
    <text evidence="10">The sequence shown here is derived from an EMBL/GenBank/DDBJ whole genome shotgun (WGS) entry which is preliminary data.</text>
</comment>
<evidence type="ECO:0000313" key="11">
    <source>
        <dbReference type="Proteomes" id="UP001165065"/>
    </source>
</evidence>
<keyword evidence="11" id="KW-1185">Reference proteome</keyword>
<feature type="domain" description="C2H2-type" evidence="9">
    <location>
        <begin position="283"/>
        <end position="310"/>
    </location>
</feature>
<dbReference type="OrthoDB" id="8117402at2759"/>
<dbReference type="PROSITE" id="PS50157">
    <property type="entry name" value="ZINC_FINGER_C2H2_2"/>
    <property type="match status" value="1"/>
</dbReference>
<dbReference type="InterPro" id="IPR013087">
    <property type="entry name" value="Znf_C2H2_type"/>
</dbReference>
<keyword evidence="2" id="KW-0479">Metal-binding</keyword>
<keyword evidence="3 8" id="KW-0863">Zinc-finger</keyword>
<evidence type="ECO:0000256" key="4">
    <source>
        <dbReference type="ARBA" id="ARBA00022833"/>
    </source>
</evidence>
<dbReference type="InterPro" id="IPR051061">
    <property type="entry name" value="Zinc_finger_trans_reg"/>
</dbReference>
<evidence type="ECO:0000256" key="3">
    <source>
        <dbReference type="ARBA" id="ARBA00022771"/>
    </source>
</evidence>
<dbReference type="AlphaFoldDB" id="A0A9W7L2C7"/>
<keyword evidence="6" id="KW-0804">Transcription</keyword>
<evidence type="ECO:0000256" key="8">
    <source>
        <dbReference type="PROSITE-ProRule" id="PRU00042"/>
    </source>
</evidence>